<comment type="caution">
    <text evidence="6">The sequence shown here is derived from an EMBL/GenBank/DDBJ whole genome shotgun (WGS) entry which is preliminary data.</text>
</comment>
<accession>A0ABX1RTB9</accession>
<protein>
    <submittedName>
        <fullName evidence="6">Arylsulfatase</fullName>
    </submittedName>
</protein>
<dbReference type="Proteomes" id="UP000746690">
    <property type="component" value="Unassembled WGS sequence"/>
</dbReference>
<organism evidence="6 7">
    <name type="scientific">Flavivirga algicola</name>
    <dbReference type="NCBI Taxonomy" id="2729136"/>
    <lineage>
        <taxon>Bacteria</taxon>
        <taxon>Pseudomonadati</taxon>
        <taxon>Bacteroidota</taxon>
        <taxon>Flavobacteriia</taxon>
        <taxon>Flavobacteriales</taxon>
        <taxon>Flavobacteriaceae</taxon>
        <taxon>Flavivirga</taxon>
    </lineage>
</organism>
<keyword evidence="7" id="KW-1185">Reference proteome</keyword>
<evidence type="ECO:0000256" key="3">
    <source>
        <dbReference type="ARBA" id="ARBA00022801"/>
    </source>
</evidence>
<keyword evidence="3" id="KW-0378">Hydrolase</keyword>
<dbReference type="InterPro" id="IPR000917">
    <property type="entry name" value="Sulfatase_N"/>
</dbReference>
<gene>
    <name evidence="6" type="ORF">HHX25_04770</name>
</gene>
<sequence length="486" mass="55399">MGRRSYTNVLNNSKMKLLKMTLAISGLLVFNACNHADKKAETIQVKEKYAGEKPNIIFLLADDMGYGELGSYGQKDIKTPFLDEVASKGLRFTDFYAGTSVCSPSRAILMTGKHAGHATIRANGGLINGKKGRVPLKKSEITIGEMLQDAGYQTAMIGKWHLGVPEDKSTWAKGRGFGYAVQEQWGVNEKGVVLDEREHWVNNDEDSVFYNYNNYKCLDEFRTNFALDYLDKKENDKPFFLFMSYRIPHAHEFFLRKTDLYVDKTEEWLEIERRHAARITMLDAQIKRLFDKLEERGELENTLIIFTSDNGPHKENYHDNEYFNSSGGLKGYKRALYEGGIRVPMIAYWKGKIREGATTNLQAVFYDMMPTFADVAGIPKPEQTDGISILPELLGGTQKKRDHLYWEIHEGGYHKSMTQAARKGEWKALRTAASSKTELYNLDTDIFETNNVAAQYPEIVEQMNQIFQKESVSNEHYPNAGGLFKK</sequence>
<dbReference type="Gene3D" id="3.40.720.10">
    <property type="entry name" value="Alkaline Phosphatase, subunit A"/>
    <property type="match status" value="1"/>
</dbReference>
<keyword evidence="4" id="KW-0106">Calcium</keyword>
<dbReference type="Gene3D" id="3.30.1120.10">
    <property type="match status" value="1"/>
</dbReference>
<feature type="domain" description="Sulfatase N-terminal" evidence="5">
    <location>
        <begin position="54"/>
        <end position="378"/>
    </location>
</feature>
<proteinExistence type="inferred from homology"/>
<dbReference type="PROSITE" id="PS00149">
    <property type="entry name" value="SULFATASE_2"/>
    <property type="match status" value="1"/>
</dbReference>
<comment type="similarity">
    <text evidence="1">Belongs to the sulfatase family.</text>
</comment>
<dbReference type="InterPro" id="IPR024607">
    <property type="entry name" value="Sulfatase_CS"/>
</dbReference>
<dbReference type="PANTHER" id="PTHR42693">
    <property type="entry name" value="ARYLSULFATASE FAMILY MEMBER"/>
    <property type="match status" value="1"/>
</dbReference>
<evidence type="ECO:0000313" key="7">
    <source>
        <dbReference type="Proteomes" id="UP000746690"/>
    </source>
</evidence>
<dbReference type="Pfam" id="PF00884">
    <property type="entry name" value="Sulfatase"/>
    <property type="match status" value="1"/>
</dbReference>
<dbReference type="SUPFAM" id="SSF53649">
    <property type="entry name" value="Alkaline phosphatase-like"/>
    <property type="match status" value="1"/>
</dbReference>
<dbReference type="InterPro" id="IPR050738">
    <property type="entry name" value="Sulfatase"/>
</dbReference>
<keyword evidence="2" id="KW-0479">Metal-binding</keyword>
<evidence type="ECO:0000313" key="6">
    <source>
        <dbReference type="EMBL" id="NMH86805.1"/>
    </source>
</evidence>
<dbReference type="EMBL" id="JABBHF010000002">
    <property type="protein sequence ID" value="NMH86805.1"/>
    <property type="molecule type" value="Genomic_DNA"/>
</dbReference>
<evidence type="ECO:0000259" key="5">
    <source>
        <dbReference type="Pfam" id="PF00884"/>
    </source>
</evidence>
<evidence type="ECO:0000256" key="1">
    <source>
        <dbReference type="ARBA" id="ARBA00008779"/>
    </source>
</evidence>
<dbReference type="InterPro" id="IPR017850">
    <property type="entry name" value="Alkaline_phosphatase_core_sf"/>
</dbReference>
<name>A0ABX1RTB9_9FLAO</name>
<dbReference type="PANTHER" id="PTHR42693:SF53">
    <property type="entry name" value="ENDO-4-O-SULFATASE"/>
    <property type="match status" value="1"/>
</dbReference>
<dbReference type="CDD" id="cd16145">
    <property type="entry name" value="ARS_like"/>
    <property type="match status" value="1"/>
</dbReference>
<evidence type="ECO:0000256" key="4">
    <source>
        <dbReference type="ARBA" id="ARBA00022837"/>
    </source>
</evidence>
<evidence type="ECO:0000256" key="2">
    <source>
        <dbReference type="ARBA" id="ARBA00022723"/>
    </source>
</evidence>
<dbReference type="PROSITE" id="PS00523">
    <property type="entry name" value="SULFATASE_1"/>
    <property type="match status" value="1"/>
</dbReference>
<reference evidence="6 7" key="1">
    <citation type="submission" date="2020-04" db="EMBL/GenBank/DDBJ databases">
        <title>A Flavivirga sp. nov.</title>
        <authorList>
            <person name="Sun X."/>
        </authorList>
    </citation>
    <scope>NUCLEOTIDE SEQUENCE [LARGE SCALE GENOMIC DNA]</scope>
    <source>
        <strain evidence="6 7">Y03</strain>
    </source>
</reference>